<feature type="region of interest" description="Disordered" evidence="1">
    <location>
        <begin position="207"/>
        <end position="275"/>
    </location>
</feature>
<organism evidence="2 3">
    <name type="scientific">Phialemonium thermophilum</name>
    <dbReference type="NCBI Taxonomy" id="223376"/>
    <lineage>
        <taxon>Eukaryota</taxon>
        <taxon>Fungi</taxon>
        <taxon>Dikarya</taxon>
        <taxon>Ascomycota</taxon>
        <taxon>Pezizomycotina</taxon>
        <taxon>Sordariomycetes</taxon>
        <taxon>Sordariomycetidae</taxon>
        <taxon>Cephalothecales</taxon>
        <taxon>Cephalothecaceae</taxon>
        <taxon>Phialemonium</taxon>
    </lineage>
</organism>
<feature type="compositionally biased region" description="Low complexity" evidence="1">
    <location>
        <begin position="226"/>
        <end position="241"/>
    </location>
</feature>
<accession>A0ABR3V089</accession>
<keyword evidence="3" id="KW-1185">Reference proteome</keyword>
<reference evidence="2 3" key="1">
    <citation type="journal article" date="2024" name="Commun. Biol.">
        <title>Comparative genomic analysis of thermophilic fungi reveals convergent evolutionary adaptations and gene losses.</title>
        <authorList>
            <person name="Steindorff A.S."/>
            <person name="Aguilar-Pontes M.V."/>
            <person name="Robinson A.J."/>
            <person name="Andreopoulos B."/>
            <person name="LaButti K."/>
            <person name="Kuo A."/>
            <person name="Mondo S."/>
            <person name="Riley R."/>
            <person name="Otillar R."/>
            <person name="Haridas S."/>
            <person name="Lipzen A."/>
            <person name="Grimwood J."/>
            <person name="Schmutz J."/>
            <person name="Clum A."/>
            <person name="Reid I.D."/>
            <person name="Moisan M.C."/>
            <person name="Butler G."/>
            <person name="Nguyen T.T.M."/>
            <person name="Dewar K."/>
            <person name="Conant G."/>
            <person name="Drula E."/>
            <person name="Henrissat B."/>
            <person name="Hansel C."/>
            <person name="Singer S."/>
            <person name="Hutchinson M.I."/>
            <person name="de Vries R.P."/>
            <person name="Natvig D.O."/>
            <person name="Powell A.J."/>
            <person name="Tsang A."/>
            <person name="Grigoriev I.V."/>
        </authorList>
    </citation>
    <scope>NUCLEOTIDE SEQUENCE [LARGE SCALE GENOMIC DNA]</scope>
    <source>
        <strain evidence="2 3">ATCC 24622</strain>
    </source>
</reference>
<feature type="compositionally biased region" description="Low complexity" evidence="1">
    <location>
        <begin position="96"/>
        <end position="114"/>
    </location>
</feature>
<name>A0ABR3V089_9PEZI</name>
<dbReference type="EMBL" id="JAZHXJ010003418">
    <property type="protein sequence ID" value="KAL1835184.1"/>
    <property type="molecule type" value="Genomic_DNA"/>
</dbReference>
<feature type="region of interest" description="Disordered" evidence="1">
    <location>
        <begin position="70"/>
        <end position="128"/>
    </location>
</feature>
<evidence type="ECO:0000256" key="1">
    <source>
        <dbReference type="SAM" id="MobiDB-lite"/>
    </source>
</evidence>
<gene>
    <name evidence="2" type="ORF">VTK73DRAFT_6087</name>
</gene>
<evidence type="ECO:0000313" key="2">
    <source>
        <dbReference type="EMBL" id="KAL1835184.1"/>
    </source>
</evidence>
<evidence type="ECO:0000313" key="3">
    <source>
        <dbReference type="Proteomes" id="UP001586593"/>
    </source>
</evidence>
<proteinExistence type="predicted"/>
<sequence length="275" mass="31046">MLLRLRMRTRALVRIKNRIKRLHRRVNWLRMVDVVATNSTVRVLGVGHVQLGSFTVAVDTRRKMVDRARFFVQGRPSSSSRSHSSRRNHNNKNHHSNANNTNNSNSNSNSNSNNDQTPQRQGEEEGRQAEWILSLKSVLFTADGRESMEILDSASLNVHGFLYTALDGLRDAAVTLKLGRVHIPYDEIRHSLHRYRSIKRGADDLEPTVEKVPQEWDPSGRGSMGTTTTTSTTTTTTTTSSPDHDFMQKVADSKEFVSSTLRSRPSGPRAARPWC</sequence>
<comment type="caution">
    <text evidence="2">The sequence shown here is derived from an EMBL/GenBank/DDBJ whole genome shotgun (WGS) entry which is preliminary data.</text>
</comment>
<feature type="compositionally biased region" description="Basic and acidic residues" evidence="1">
    <location>
        <begin position="242"/>
        <end position="255"/>
    </location>
</feature>
<protein>
    <submittedName>
        <fullName evidence="2">Uncharacterized protein</fullName>
    </submittedName>
</protein>
<dbReference type="Proteomes" id="UP001586593">
    <property type="component" value="Unassembled WGS sequence"/>
</dbReference>
<feature type="compositionally biased region" description="Basic residues" evidence="1">
    <location>
        <begin position="83"/>
        <end position="95"/>
    </location>
</feature>
<feature type="compositionally biased region" description="Low complexity" evidence="1">
    <location>
        <begin position="262"/>
        <end position="275"/>
    </location>
</feature>